<accession>A0A1F5DN45</accession>
<comment type="caution">
    <text evidence="2">The sequence shown here is derived from an EMBL/GenBank/DDBJ whole genome shotgun (WGS) entry which is preliminary data.</text>
</comment>
<organism evidence="2 3">
    <name type="scientific">Candidatus Berkelbacteria bacterium RBG_13_40_8</name>
    <dbReference type="NCBI Taxonomy" id="1797467"/>
    <lineage>
        <taxon>Bacteria</taxon>
        <taxon>Candidatus Berkelbacteria</taxon>
    </lineage>
</organism>
<dbReference type="Gene3D" id="1.10.3210.10">
    <property type="entry name" value="Hypothetical protein af1432"/>
    <property type="match status" value="1"/>
</dbReference>
<reference evidence="2 3" key="1">
    <citation type="journal article" date="2016" name="Nat. Commun.">
        <title>Thousands of microbial genomes shed light on interconnected biogeochemical processes in an aquifer system.</title>
        <authorList>
            <person name="Anantharaman K."/>
            <person name="Brown C.T."/>
            <person name="Hug L.A."/>
            <person name="Sharon I."/>
            <person name="Castelle C.J."/>
            <person name="Probst A.J."/>
            <person name="Thomas B.C."/>
            <person name="Singh A."/>
            <person name="Wilkins M.J."/>
            <person name="Karaoz U."/>
            <person name="Brodie E.L."/>
            <person name="Williams K.H."/>
            <person name="Hubbard S.S."/>
            <person name="Banfield J.F."/>
        </authorList>
    </citation>
    <scope>NUCLEOTIDE SEQUENCE [LARGE SCALE GENOMIC DNA]</scope>
</reference>
<evidence type="ECO:0000259" key="1">
    <source>
        <dbReference type="Pfam" id="PF13023"/>
    </source>
</evidence>
<dbReference type="EMBL" id="MEZT01000017">
    <property type="protein sequence ID" value="OGD56587.1"/>
    <property type="molecule type" value="Genomic_DNA"/>
</dbReference>
<dbReference type="AlphaFoldDB" id="A0A1F5DN45"/>
<name>A0A1F5DN45_9BACT</name>
<evidence type="ECO:0000313" key="3">
    <source>
        <dbReference type="Proteomes" id="UP000178764"/>
    </source>
</evidence>
<evidence type="ECO:0000313" key="2">
    <source>
        <dbReference type="EMBL" id="OGD56587.1"/>
    </source>
</evidence>
<dbReference type="SUPFAM" id="SSF109604">
    <property type="entry name" value="HD-domain/PDEase-like"/>
    <property type="match status" value="1"/>
</dbReference>
<proteinExistence type="predicted"/>
<dbReference type="InterPro" id="IPR006674">
    <property type="entry name" value="HD_domain"/>
</dbReference>
<sequence>MCPEEKATKKLFNRLPSDIRKEFFNLFNEYEEKTSKESELVNSFDKLQPMIQNIVSGGYSWKLHKVTSDDIDRYKKDHMMHSKLASNIYHKLLEEAKKKKLL</sequence>
<protein>
    <recommendedName>
        <fullName evidence="1">HD domain-containing protein</fullName>
    </recommendedName>
</protein>
<dbReference type="Proteomes" id="UP000178764">
    <property type="component" value="Unassembled WGS sequence"/>
</dbReference>
<gene>
    <name evidence="2" type="ORF">A2V71_02735</name>
</gene>
<dbReference type="Pfam" id="PF13023">
    <property type="entry name" value="HD_3"/>
    <property type="match status" value="1"/>
</dbReference>
<feature type="domain" description="HD" evidence="1">
    <location>
        <begin position="4"/>
        <end position="79"/>
    </location>
</feature>